<dbReference type="GO" id="GO:0046872">
    <property type="term" value="F:metal ion binding"/>
    <property type="evidence" value="ECO:0007669"/>
    <property type="project" value="UniProtKB-KW"/>
</dbReference>
<sequence>MRKILMAAALTIAAGGPLGAQEMSPRATFVLHCAGCHRMDGQGSLPGGIPAFPDSVGHIANTDEGRTYIMHVPGVLGASLTDAEIAEVVNYILETWSDGAPRFDEAEVTRRRAIPVPDVVRKRREIVAELAEQGIPLSTYPWP</sequence>
<name>A0AAU8APT4_9RHOB</name>
<feature type="chain" id="PRO_5043997801" evidence="5">
    <location>
        <begin position="21"/>
        <end position="143"/>
    </location>
</feature>
<keyword evidence="1 4" id="KW-0349">Heme</keyword>
<evidence type="ECO:0000256" key="4">
    <source>
        <dbReference type="PROSITE-ProRule" id="PRU00433"/>
    </source>
</evidence>
<protein>
    <submittedName>
        <fullName evidence="7">Cytochrome c</fullName>
    </submittedName>
</protein>
<dbReference type="SUPFAM" id="SSF46626">
    <property type="entry name" value="Cytochrome c"/>
    <property type="match status" value="1"/>
</dbReference>
<keyword evidence="7" id="KW-0614">Plasmid</keyword>
<dbReference type="Gene3D" id="1.10.760.10">
    <property type="entry name" value="Cytochrome c-like domain"/>
    <property type="match status" value="1"/>
</dbReference>
<feature type="signal peptide" evidence="5">
    <location>
        <begin position="1"/>
        <end position="20"/>
    </location>
</feature>
<evidence type="ECO:0000259" key="6">
    <source>
        <dbReference type="PROSITE" id="PS51007"/>
    </source>
</evidence>
<keyword evidence="2 4" id="KW-0479">Metal-binding</keyword>
<keyword evidence="3 4" id="KW-0408">Iron</keyword>
<dbReference type="RefSeq" id="WP_353475831.1">
    <property type="nucleotide sequence ID" value="NZ_CP123386.1"/>
</dbReference>
<feature type="domain" description="Cytochrome c" evidence="6">
    <location>
        <begin position="20"/>
        <end position="96"/>
    </location>
</feature>
<organism evidence="7">
    <name type="scientific">Alloyangia sp. H15</name>
    <dbReference type="NCBI Taxonomy" id="3029062"/>
    <lineage>
        <taxon>Bacteria</taxon>
        <taxon>Pseudomonadati</taxon>
        <taxon>Pseudomonadota</taxon>
        <taxon>Alphaproteobacteria</taxon>
        <taxon>Rhodobacterales</taxon>
        <taxon>Roseobacteraceae</taxon>
        <taxon>Alloyangia</taxon>
    </lineage>
</organism>
<dbReference type="EMBL" id="CP123386">
    <property type="protein sequence ID" value="XCC96940.1"/>
    <property type="molecule type" value="Genomic_DNA"/>
</dbReference>
<reference evidence="7" key="1">
    <citation type="submission" date="2023-02" db="EMBL/GenBank/DDBJ databases">
        <title>Description and genomic characterization of Salipiger bruguierae sp. nov., isolated from the sediment of mangrove plant Bruguiera sexangula.</title>
        <authorList>
            <person name="Long M."/>
        </authorList>
    </citation>
    <scope>NUCLEOTIDE SEQUENCE</scope>
    <source>
        <strain evidence="7">H15</strain>
        <plasmid evidence="7">unnamed1</plasmid>
    </source>
</reference>
<evidence type="ECO:0000256" key="3">
    <source>
        <dbReference type="ARBA" id="ARBA00023004"/>
    </source>
</evidence>
<dbReference type="GO" id="GO:0009055">
    <property type="term" value="F:electron transfer activity"/>
    <property type="evidence" value="ECO:0007669"/>
    <property type="project" value="InterPro"/>
</dbReference>
<dbReference type="InterPro" id="IPR009056">
    <property type="entry name" value="Cyt_c-like_dom"/>
</dbReference>
<evidence type="ECO:0000256" key="1">
    <source>
        <dbReference type="ARBA" id="ARBA00022617"/>
    </source>
</evidence>
<gene>
    <name evidence="7" type="ORF">PVT71_22900</name>
</gene>
<dbReference type="AlphaFoldDB" id="A0AAU8APT4"/>
<evidence type="ECO:0000313" key="7">
    <source>
        <dbReference type="EMBL" id="XCC96940.1"/>
    </source>
</evidence>
<keyword evidence="5" id="KW-0732">Signal</keyword>
<proteinExistence type="predicted"/>
<evidence type="ECO:0000256" key="2">
    <source>
        <dbReference type="ARBA" id="ARBA00022723"/>
    </source>
</evidence>
<dbReference type="InterPro" id="IPR036909">
    <property type="entry name" value="Cyt_c-like_dom_sf"/>
</dbReference>
<evidence type="ECO:0000256" key="5">
    <source>
        <dbReference type="SAM" id="SignalP"/>
    </source>
</evidence>
<dbReference type="GO" id="GO:0020037">
    <property type="term" value="F:heme binding"/>
    <property type="evidence" value="ECO:0007669"/>
    <property type="project" value="InterPro"/>
</dbReference>
<geneLocation type="plasmid" evidence="7">
    <name>unnamed1</name>
</geneLocation>
<dbReference type="PROSITE" id="PS51007">
    <property type="entry name" value="CYTC"/>
    <property type="match status" value="1"/>
</dbReference>
<accession>A0AAU8APT4</accession>